<dbReference type="PANTHER" id="PTHR30435:SF1">
    <property type="entry name" value="FLAGELLAR HOOK PROTEIN FLGE"/>
    <property type="match status" value="1"/>
</dbReference>
<evidence type="ECO:0000313" key="11">
    <source>
        <dbReference type="Proteomes" id="UP000484885"/>
    </source>
</evidence>
<dbReference type="InterPro" id="IPR010930">
    <property type="entry name" value="Flg_bb/hook_C_dom"/>
</dbReference>
<dbReference type="InterPro" id="IPR053967">
    <property type="entry name" value="LlgE_F_G-like_D1"/>
</dbReference>
<dbReference type="Pfam" id="PF22692">
    <property type="entry name" value="LlgE_F_G_D1"/>
    <property type="match status" value="1"/>
</dbReference>
<dbReference type="EMBL" id="JAAGSC010000044">
    <property type="protein sequence ID" value="NDY97101.1"/>
    <property type="molecule type" value="Genomic_DNA"/>
</dbReference>
<evidence type="ECO:0000256" key="4">
    <source>
        <dbReference type="ARBA" id="ARBA00023143"/>
    </source>
</evidence>
<evidence type="ECO:0000259" key="6">
    <source>
        <dbReference type="Pfam" id="PF00460"/>
    </source>
</evidence>
<dbReference type="GO" id="GO:0005829">
    <property type="term" value="C:cytosol"/>
    <property type="evidence" value="ECO:0007669"/>
    <property type="project" value="TreeGrafter"/>
</dbReference>
<evidence type="ECO:0000313" key="10">
    <source>
        <dbReference type="EMBL" id="NDY97101.1"/>
    </source>
</evidence>
<feature type="domain" description="Flagellar hook protein FlgE D2" evidence="8">
    <location>
        <begin position="162"/>
        <end position="314"/>
    </location>
</feature>
<evidence type="ECO:0000256" key="5">
    <source>
        <dbReference type="RuleBase" id="RU362116"/>
    </source>
</evidence>
<keyword evidence="4 5" id="KW-0975">Bacterial flagellum</keyword>
<dbReference type="InterPro" id="IPR037058">
    <property type="entry name" value="Falgellar_hook_FlgE_sf"/>
</dbReference>
<feature type="domain" description="Flagellar basal-body/hook protein C-terminal" evidence="7">
    <location>
        <begin position="387"/>
        <end position="432"/>
    </location>
</feature>
<dbReference type="GO" id="GO:0009424">
    <property type="term" value="C:bacterial-type flagellum hook"/>
    <property type="evidence" value="ECO:0007669"/>
    <property type="project" value="TreeGrafter"/>
</dbReference>
<dbReference type="NCBIfam" id="NF004238">
    <property type="entry name" value="PRK05682.1-1"/>
    <property type="match status" value="1"/>
</dbReference>
<dbReference type="InterPro" id="IPR019776">
    <property type="entry name" value="Flagellar_basal_body_rod_CS"/>
</dbReference>
<dbReference type="Gene3D" id="2.60.98.20">
    <property type="entry name" value="Flagellar hook protein FlgE"/>
    <property type="match status" value="1"/>
</dbReference>
<dbReference type="InterPro" id="IPR020013">
    <property type="entry name" value="Flagellar_FlgE/F/G"/>
</dbReference>
<evidence type="ECO:0000256" key="3">
    <source>
        <dbReference type="ARBA" id="ARBA00019015"/>
    </source>
</evidence>
<dbReference type="GO" id="GO:0009425">
    <property type="term" value="C:bacterial-type flagellum basal body"/>
    <property type="evidence" value="ECO:0007669"/>
    <property type="project" value="UniProtKB-SubCell"/>
</dbReference>
<dbReference type="Pfam" id="PF00460">
    <property type="entry name" value="Flg_bb_rod"/>
    <property type="match status" value="1"/>
</dbReference>
<dbReference type="NCBIfam" id="TIGR03506">
    <property type="entry name" value="FlgEFG_subfam"/>
    <property type="match status" value="1"/>
</dbReference>
<evidence type="ECO:0000259" key="8">
    <source>
        <dbReference type="Pfam" id="PF07559"/>
    </source>
</evidence>
<dbReference type="GO" id="GO:0071978">
    <property type="term" value="P:bacterial-type flagellum-dependent swarming motility"/>
    <property type="evidence" value="ECO:0007669"/>
    <property type="project" value="TreeGrafter"/>
</dbReference>
<reference evidence="10 11" key="1">
    <citation type="submission" date="2020-02" db="EMBL/GenBank/DDBJ databases">
        <authorList>
            <person name="Zhang X.-Y."/>
        </authorList>
    </citation>
    <scope>NUCLEOTIDE SEQUENCE [LARGE SCALE GENOMIC DNA]</scope>
    <source>
        <strain evidence="10 11">C33</strain>
    </source>
</reference>
<dbReference type="PROSITE" id="PS00588">
    <property type="entry name" value="FLAGELLA_BB_ROD"/>
    <property type="match status" value="1"/>
</dbReference>
<dbReference type="AlphaFoldDB" id="A0A845VAF0"/>
<comment type="similarity">
    <text evidence="2 5">Belongs to the flagella basal body rod proteins family.</text>
</comment>
<dbReference type="Pfam" id="PF07559">
    <property type="entry name" value="FlgE_D2"/>
    <property type="match status" value="1"/>
</dbReference>
<dbReference type="Proteomes" id="UP000484885">
    <property type="component" value="Unassembled WGS sequence"/>
</dbReference>
<keyword evidence="10" id="KW-0282">Flagellum</keyword>
<sequence length="433" mass="45503">MPFQIALSGLNAASTSLNTTANNISNVNTTGFKSSRANFVELFATGLQNVQESATGLGARTSSIQQLFSQGSLEFTDNNLDLALIGEGFFTLSDDQGALSYTRAGNFGVNADGEIVNDQGLKLQGFPALDNGSFNTGDPQDLALNTTNARPQATGNINLGLNLPSEAPIPKDPNFDISEPDSYNSTTAVTIFDSLGNAKSASYYFVKDSENSWTVYLAIDGTVVEDPANPGTELTAQLGFTNDGELETINGNNISSDGTEFSFIDPNAADPDNPVNGEGFPVPGSNDLFITADFANVTQFGGSFTVNNLTQDGFASGRLASIQITDEGVVSARFTNGVSQPLGQLAITNFANPEGLENVSDTRWAETADSGQALRGAAGTGNFGEIQSGAIETANVDLAKELVNMITAQRTYQANAQMITTADQITQTVLNIR</sequence>
<gene>
    <name evidence="10" type="ORF">G3I74_15360</name>
</gene>
<dbReference type="SUPFAM" id="SSF117143">
    <property type="entry name" value="Flagellar hook protein flgE"/>
    <property type="match status" value="1"/>
</dbReference>
<comment type="subcellular location">
    <subcellularLocation>
        <location evidence="1 5">Bacterial flagellum basal body</location>
    </subcellularLocation>
</comment>
<evidence type="ECO:0000259" key="9">
    <source>
        <dbReference type="Pfam" id="PF22692"/>
    </source>
</evidence>
<feature type="domain" description="Flagellar hook protein FlgE/F/G-like D1" evidence="9">
    <location>
        <begin position="84"/>
        <end position="133"/>
    </location>
</feature>
<evidence type="ECO:0000256" key="1">
    <source>
        <dbReference type="ARBA" id="ARBA00004117"/>
    </source>
</evidence>
<dbReference type="PANTHER" id="PTHR30435">
    <property type="entry name" value="FLAGELLAR PROTEIN"/>
    <property type="match status" value="1"/>
</dbReference>
<comment type="caution">
    <text evidence="10">The sequence shown here is derived from an EMBL/GenBank/DDBJ whole genome shotgun (WGS) entry which is preliminary data.</text>
</comment>
<protein>
    <recommendedName>
        <fullName evidence="3 5">Flagellar hook protein FlgE</fullName>
    </recommendedName>
</protein>
<feature type="domain" description="Flagellar basal body rod protein N-terminal" evidence="6">
    <location>
        <begin position="4"/>
        <end position="33"/>
    </location>
</feature>
<name>A0A845VAF0_9GAMM</name>
<proteinExistence type="inferred from homology"/>
<keyword evidence="10" id="KW-0969">Cilium</keyword>
<evidence type="ECO:0000256" key="2">
    <source>
        <dbReference type="ARBA" id="ARBA00009677"/>
    </source>
</evidence>
<accession>A0A845VAF0</accession>
<dbReference type="RefSeq" id="WP_164212467.1">
    <property type="nucleotide sequence ID" value="NZ_JAAGSC010000044.1"/>
</dbReference>
<dbReference type="InterPro" id="IPR011491">
    <property type="entry name" value="FlgE_D2"/>
</dbReference>
<organism evidence="10 11">
    <name type="scientific">Wenzhouxiangella limi</name>
    <dbReference type="NCBI Taxonomy" id="2707351"/>
    <lineage>
        <taxon>Bacteria</taxon>
        <taxon>Pseudomonadati</taxon>
        <taxon>Pseudomonadota</taxon>
        <taxon>Gammaproteobacteria</taxon>
        <taxon>Chromatiales</taxon>
        <taxon>Wenzhouxiangellaceae</taxon>
        <taxon>Wenzhouxiangella</taxon>
    </lineage>
</organism>
<keyword evidence="10" id="KW-0966">Cell projection</keyword>
<keyword evidence="11" id="KW-1185">Reference proteome</keyword>
<comment type="function">
    <text evidence="5">A flexible structure which links the flagellar filament to the drive apparatus in the basal body.</text>
</comment>
<dbReference type="InterPro" id="IPR037925">
    <property type="entry name" value="FlgE/F/G-like"/>
</dbReference>
<dbReference type="Pfam" id="PF06429">
    <property type="entry name" value="Flg_bbr_C"/>
    <property type="match status" value="1"/>
</dbReference>
<evidence type="ECO:0000259" key="7">
    <source>
        <dbReference type="Pfam" id="PF06429"/>
    </source>
</evidence>
<dbReference type="InterPro" id="IPR001444">
    <property type="entry name" value="Flag_bb_rod_N"/>
</dbReference>